<dbReference type="InterPro" id="IPR052899">
    <property type="entry name" value="Class-I_DAHP_synthase"/>
</dbReference>
<name>A1ZR43_MICM2</name>
<dbReference type="eggNOG" id="COG1605">
    <property type="taxonomic scope" value="Bacteria"/>
</dbReference>
<proteinExistence type="predicted"/>
<dbReference type="SUPFAM" id="SSF51569">
    <property type="entry name" value="Aldolase"/>
    <property type="match status" value="1"/>
</dbReference>
<dbReference type="EC" id="5.4.99.5" evidence="1"/>
<dbReference type="OrthoDB" id="9780456at2"/>
<dbReference type="GO" id="GO:0046417">
    <property type="term" value="P:chorismate metabolic process"/>
    <property type="evidence" value="ECO:0007669"/>
    <property type="project" value="InterPro"/>
</dbReference>
<dbReference type="Gene3D" id="1.20.59.10">
    <property type="entry name" value="Chorismate mutase"/>
    <property type="match status" value="1"/>
</dbReference>
<evidence type="ECO:0000256" key="2">
    <source>
        <dbReference type="ARBA" id="ARBA00022679"/>
    </source>
</evidence>
<reference evidence="4 5" key="1">
    <citation type="submission" date="2007-01" db="EMBL/GenBank/DDBJ databases">
        <authorList>
            <person name="Haygood M."/>
            <person name="Podell S."/>
            <person name="Anderson C."/>
            <person name="Hopkinson B."/>
            <person name="Roe K."/>
            <person name="Barbeau K."/>
            <person name="Gaasterland T."/>
            <person name="Ferriera S."/>
            <person name="Johnson J."/>
            <person name="Kravitz S."/>
            <person name="Beeson K."/>
            <person name="Sutton G."/>
            <person name="Rogers Y.-H."/>
            <person name="Friedman R."/>
            <person name="Frazier M."/>
            <person name="Venter J.C."/>
        </authorList>
    </citation>
    <scope>NUCLEOTIDE SEQUENCE [LARGE SCALE GENOMIC DNA]</scope>
    <source>
        <strain evidence="4 5">ATCC 23134</strain>
    </source>
</reference>
<dbReference type="InterPro" id="IPR036979">
    <property type="entry name" value="CM_dom_sf"/>
</dbReference>
<feature type="domain" description="Chorismate mutase" evidence="3">
    <location>
        <begin position="270"/>
        <end position="361"/>
    </location>
</feature>
<dbReference type="InterPro" id="IPR002701">
    <property type="entry name" value="CM_II_prokaryot"/>
</dbReference>
<protein>
    <recommendedName>
        <fullName evidence="1">chorismate mutase</fullName>
        <ecNumber evidence="1">5.4.99.5</ecNumber>
    </recommendedName>
</protein>
<dbReference type="PROSITE" id="PS51168">
    <property type="entry name" value="CHORISMATE_MUT_2"/>
    <property type="match status" value="1"/>
</dbReference>
<dbReference type="SMART" id="SM00830">
    <property type="entry name" value="CM_2"/>
    <property type="match status" value="1"/>
</dbReference>
<gene>
    <name evidence="4" type="ORF">M23134_08406</name>
</gene>
<accession>A1ZR43</accession>
<dbReference type="eggNOG" id="COG2876">
    <property type="taxonomic scope" value="Bacteria"/>
</dbReference>
<dbReference type="Pfam" id="PF01817">
    <property type="entry name" value="CM_2"/>
    <property type="match status" value="1"/>
</dbReference>
<dbReference type="Gene3D" id="3.20.20.70">
    <property type="entry name" value="Aldolase class I"/>
    <property type="match status" value="1"/>
</dbReference>
<dbReference type="RefSeq" id="WP_004156191.1">
    <property type="nucleotide sequence ID" value="NZ_AAWS01000026.1"/>
</dbReference>
<dbReference type="Pfam" id="PF00793">
    <property type="entry name" value="DAHP_synth_1"/>
    <property type="match status" value="1"/>
</dbReference>
<dbReference type="SUPFAM" id="SSF48600">
    <property type="entry name" value="Chorismate mutase II"/>
    <property type="match status" value="1"/>
</dbReference>
<dbReference type="InterPro" id="IPR013785">
    <property type="entry name" value="Aldolase_TIM"/>
</dbReference>
<evidence type="ECO:0000313" key="4">
    <source>
        <dbReference type="EMBL" id="EAY27132.1"/>
    </source>
</evidence>
<dbReference type="PANTHER" id="PTHR43018:SF1">
    <property type="entry name" value="PROTEIN AROA(G)"/>
    <property type="match status" value="1"/>
</dbReference>
<evidence type="ECO:0000256" key="1">
    <source>
        <dbReference type="ARBA" id="ARBA00012404"/>
    </source>
</evidence>
<dbReference type="PANTHER" id="PTHR43018">
    <property type="entry name" value="PHOSPHO-2-DEHYDRO-3-DEOXYHEPTONATE ALDOLASE"/>
    <property type="match status" value="1"/>
</dbReference>
<sequence length="371" mass="42405">MKLELDIHPLQSWIPHQDKPLIISGPCSAESEEQLVNTAKQLKPLGINILRAGVWKPRTRPNSFEGYGEQALKWLQTAKKEVELPVAIEVATPQHIELALKHDVDILWLGARTTVNPFNVQEIADALKGVDVPVMIKNPINPDLALWIGAIERIYNAGIRKLAVIHRGFSTFQKSKYRNEPTWQIPIELKTILPNMPIIGDPSHIAGRRDLLQEVSQKSLDLNYDGLMIESHIDPDNALSDAKQQVTPDSLRNILGGLQTRISRGENQDAVFLNQLEELRKQIDNVDRELIEILKSRMNLVEKACEYKLQNNVTIFQVERWNDIFRSRSEWAQKMNLKGDFISEIYKLIHVESIRSQTEVMVKRETVDNSK</sequence>
<dbReference type="InterPro" id="IPR036263">
    <property type="entry name" value="Chorismate_II_sf"/>
</dbReference>
<dbReference type="InterPro" id="IPR006218">
    <property type="entry name" value="DAHP1/KDSA"/>
</dbReference>
<dbReference type="AlphaFoldDB" id="A1ZR43"/>
<keyword evidence="2" id="KW-0808">Transferase</keyword>
<evidence type="ECO:0000313" key="5">
    <source>
        <dbReference type="Proteomes" id="UP000004095"/>
    </source>
</evidence>
<evidence type="ECO:0000259" key="3">
    <source>
        <dbReference type="PROSITE" id="PS51168"/>
    </source>
</evidence>
<dbReference type="GO" id="GO:0004106">
    <property type="term" value="F:chorismate mutase activity"/>
    <property type="evidence" value="ECO:0007669"/>
    <property type="project" value="UniProtKB-EC"/>
</dbReference>
<organism evidence="4 5">
    <name type="scientific">Microscilla marina ATCC 23134</name>
    <dbReference type="NCBI Taxonomy" id="313606"/>
    <lineage>
        <taxon>Bacteria</taxon>
        <taxon>Pseudomonadati</taxon>
        <taxon>Bacteroidota</taxon>
        <taxon>Cytophagia</taxon>
        <taxon>Cytophagales</taxon>
        <taxon>Microscillaceae</taxon>
        <taxon>Microscilla</taxon>
    </lineage>
</organism>
<dbReference type="Proteomes" id="UP000004095">
    <property type="component" value="Unassembled WGS sequence"/>
</dbReference>
<dbReference type="GO" id="GO:0016740">
    <property type="term" value="F:transferase activity"/>
    <property type="evidence" value="ECO:0007669"/>
    <property type="project" value="UniProtKB-KW"/>
</dbReference>
<comment type="caution">
    <text evidence="4">The sequence shown here is derived from an EMBL/GenBank/DDBJ whole genome shotgun (WGS) entry which is preliminary data.</text>
</comment>
<dbReference type="EMBL" id="AAWS01000026">
    <property type="protein sequence ID" value="EAY27132.1"/>
    <property type="molecule type" value="Genomic_DNA"/>
</dbReference>
<keyword evidence="5" id="KW-1185">Reference proteome</keyword>